<evidence type="ECO:0008006" key="4">
    <source>
        <dbReference type="Google" id="ProtNLM"/>
    </source>
</evidence>
<dbReference type="PANTHER" id="PTHR36978">
    <property type="entry name" value="P-LOOP CONTAINING NUCLEOTIDE TRIPHOSPHATE HYDROLASE"/>
    <property type="match status" value="1"/>
</dbReference>
<keyword evidence="3" id="KW-1185">Reference proteome</keyword>
<dbReference type="STRING" id="321146.A0A139HWE1"/>
<organism evidence="2 3">
    <name type="scientific">Pseudocercospora eumusae</name>
    <dbReference type="NCBI Taxonomy" id="321146"/>
    <lineage>
        <taxon>Eukaryota</taxon>
        <taxon>Fungi</taxon>
        <taxon>Dikarya</taxon>
        <taxon>Ascomycota</taxon>
        <taxon>Pezizomycotina</taxon>
        <taxon>Dothideomycetes</taxon>
        <taxon>Dothideomycetidae</taxon>
        <taxon>Mycosphaerellales</taxon>
        <taxon>Mycosphaerellaceae</taxon>
        <taxon>Pseudocercospora</taxon>
    </lineage>
</organism>
<dbReference type="Pfam" id="PF17784">
    <property type="entry name" value="Sulfotransfer_4"/>
    <property type="match status" value="1"/>
</dbReference>
<name>A0A139HWE1_9PEZI</name>
<dbReference type="AlphaFoldDB" id="A0A139HWE1"/>
<keyword evidence="1" id="KW-0472">Membrane</keyword>
<dbReference type="Proteomes" id="UP000070133">
    <property type="component" value="Unassembled WGS sequence"/>
</dbReference>
<feature type="transmembrane region" description="Helical" evidence="1">
    <location>
        <begin position="259"/>
        <end position="276"/>
    </location>
</feature>
<evidence type="ECO:0000256" key="1">
    <source>
        <dbReference type="SAM" id="Phobius"/>
    </source>
</evidence>
<dbReference type="Gene3D" id="3.40.50.300">
    <property type="entry name" value="P-loop containing nucleotide triphosphate hydrolases"/>
    <property type="match status" value="1"/>
</dbReference>
<dbReference type="OrthoDB" id="412781at2759"/>
<comment type="caution">
    <text evidence="2">The sequence shown here is derived from an EMBL/GenBank/DDBJ whole genome shotgun (WGS) entry which is preliminary data.</text>
</comment>
<keyword evidence="1" id="KW-1133">Transmembrane helix</keyword>
<dbReference type="PANTHER" id="PTHR36978:SF4">
    <property type="entry name" value="P-LOOP CONTAINING NUCLEOSIDE TRIPHOSPHATE HYDROLASE PROTEIN"/>
    <property type="match status" value="1"/>
</dbReference>
<proteinExistence type="predicted"/>
<dbReference type="SUPFAM" id="SSF52540">
    <property type="entry name" value="P-loop containing nucleoside triphosphate hydrolases"/>
    <property type="match status" value="1"/>
</dbReference>
<dbReference type="EMBL" id="LFZN01000005">
    <property type="protein sequence ID" value="KXT06682.1"/>
    <property type="molecule type" value="Genomic_DNA"/>
</dbReference>
<protein>
    <recommendedName>
        <fullName evidence="4">NAD dependent epimerase/dehydratase</fullName>
    </recommendedName>
</protein>
<keyword evidence="1" id="KW-0812">Transmembrane</keyword>
<accession>A0A139HWE1</accession>
<sequence length="299" mass="34499">MANVMQKPTPRWVDRLPSHSTEPKQMQVLCLGLSRTGTMSLWDALKRLGYTPYHFKEVSKPENIKDRHVLCWREAFYAKLYGSGAPYGKVEFDKLLYRYDAVTDAPAVNFSSELLAAYPYAKVILSKRDPDKWLESIQRSYHAVIESPVFKMAAVVDVPLSILGELFELVLRDWTGGDWRNRAKIRQAYEAHNDRIRSLVPKERLLEWEPRDGWEPICEFLGKNVPEEVFPHSNKGDDVSRGVLLAARIRIVKWTFRKTIVPLGFIGMVVAGWIVLRRPAFWTGSTNRCLGFLRNFIQT</sequence>
<dbReference type="InterPro" id="IPR040632">
    <property type="entry name" value="Sulfotransfer_4"/>
</dbReference>
<dbReference type="InterPro" id="IPR027417">
    <property type="entry name" value="P-loop_NTPase"/>
</dbReference>
<gene>
    <name evidence="2" type="ORF">AC578_8552</name>
</gene>
<evidence type="ECO:0000313" key="3">
    <source>
        <dbReference type="Proteomes" id="UP000070133"/>
    </source>
</evidence>
<reference evidence="2 3" key="1">
    <citation type="submission" date="2015-07" db="EMBL/GenBank/DDBJ databases">
        <title>Comparative genomics of the Sigatoka disease complex on banana suggests a link between parallel evolutionary changes in Pseudocercospora fijiensis and Pseudocercospora eumusae and increased virulence on the banana host.</title>
        <authorList>
            <person name="Chang T.-C."/>
            <person name="Salvucci A."/>
            <person name="Crous P.W."/>
            <person name="Stergiopoulos I."/>
        </authorList>
    </citation>
    <scope>NUCLEOTIDE SEQUENCE [LARGE SCALE GENOMIC DNA]</scope>
    <source>
        <strain evidence="2 3">CBS 114824</strain>
    </source>
</reference>
<evidence type="ECO:0000313" key="2">
    <source>
        <dbReference type="EMBL" id="KXT06682.1"/>
    </source>
</evidence>